<dbReference type="OrthoDB" id="369771at2"/>
<dbReference type="InterPro" id="IPR011990">
    <property type="entry name" value="TPR-like_helical_dom_sf"/>
</dbReference>
<name>A0A2S4JI36_9SPIO</name>
<dbReference type="Gene3D" id="1.25.40.10">
    <property type="entry name" value="Tetratricopeptide repeat domain"/>
    <property type="match status" value="1"/>
</dbReference>
<reference evidence="4" key="1">
    <citation type="submission" date="2015-12" db="EMBL/GenBank/DDBJ databases">
        <authorList>
            <person name="Lodha T.D."/>
            <person name="Chintalapati S."/>
            <person name="Chintalapati V.R."/>
            <person name="Sravanthi T."/>
        </authorList>
    </citation>
    <scope>NUCLEOTIDE SEQUENCE [LARGE SCALE GENOMIC DNA]</scope>
    <source>
        <strain evidence="4">JC133</strain>
    </source>
</reference>
<accession>A0A2S4JI36</accession>
<sequence length="165" mass="18446">MRQSHFLSGKSLPALACVFLLLLSATALTGCESTPEEIPPDLSRMEMFQRAQEAADRNQWNLALRYYREFSRRFPEDRGAIMEARYEIAFISYKQKNYDEAREGFEAIIAAYEDEEARQGLPEWPLVLAGRLLEIIEERTGGTETGADEATDGNGTEGSAADGAE</sequence>
<dbReference type="AlphaFoldDB" id="A0A2S4JI36"/>
<organism evidence="3 4">
    <name type="scientific">Alkalispirochaeta sphaeroplastigenens</name>
    <dbReference type="NCBI Taxonomy" id="1187066"/>
    <lineage>
        <taxon>Bacteria</taxon>
        <taxon>Pseudomonadati</taxon>
        <taxon>Spirochaetota</taxon>
        <taxon>Spirochaetia</taxon>
        <taxon>Spirochaetales</taxon>
        <taxon>Spirochaetaceae</taxon>
        <taxon>Alkalispirochaeta</taxon>
    </lineage>
</organism>
<keyword evidence="2" id="KW-0732">Signal</keyword>
<evidence type="ECO:0000256" key="1">
    <source>
        <dbReference type="SAM" id="MobiDB-lite"/>
    </source>
</evidence>
<evidence type="ECO:0000313" key="4">
    <source>
        <dbReference type="Proteomes" id="UP000237350"/>
    </source>
</evidence>
<dbReference type="EMBL" id="LPWH01000111">
    <property type="protein sequence ID" value="POQ99090.1"/>
    <property type="molecule type" value="Genomic_DNA"/>
</dbReference>
<dbReference type="PROSITE" id="PS51257">
    <property type="entry name" value="PROKAR_LIPOPROTEIN"/>
    <property type="match status" value="1"/>
</dbReference>
<evidence type="ECO:0000313" key="3">
    <source>
        <dbReference type="EMBL" id="POQ99090.1"/>
    </source>
</evidence>
<gene>
    <name evidence="3" type="ORF">AU468_10770</name>
</gene>
<feature type="region of interest" description="Disordered" evidence="1">
    <location>
        <begin position="139"/>
        <end position="165"/>
    </location>
</feature>
<feature type="signal peptide" evidence="2">
    <location>
        <begin position="1"/>
        <end position="29"/>
    </location>
</feature>
<comment type="caution">
    <text evidence="3">The sequence shown here is derived from an EMBL/GenBank/DDBJ whole genome shotgun (WGS) entry which is preliminary data.</text>
</comment>
<dbReference type="Proteomes" id="UP000237350">
    <property type="component" value="Unassembled WGS sequence"/>
</dbReference>
<evidence type="ECO:0008006" key="5">
    <source>
        <dbReference type="Google" id="ProtNLM"/>
    </source>
</evidence>
<keyword evidence="4" id="KW-1185">Reference proteome</keyword>
<proteinExistence type="predicted"/>
<dbReference type="SUPFAM" id="SSF48452">
    <property type="entry name" value="TPR-like"/>
    <property type="match status" value="1"/>
</dbReference>
<protein>
    <recommendedName>
        <fullName evidence="5">Outer membrane lipoprotein BamD-like domain-containing protein</fullName>
    </recommendedName>
</protein>
<dbReference type="RefSeq" id="WP_103680727.1">
    <property type="nucleotide sequence ID" value="NZ_LPWH01000111.1"/>
</dbReference>
<feature type="chain" id="PRO_5015671503" description="Outer membrane lipoprotein BamD-like domain-containing protein" evidence="2">
    <location>
        <begin position="30"/>
        <end position="165"/>
    </location>
</feature>
<evidence type="ECO:0000256" key="2">
    <source>
        <dbReference type="SAM" id="SignalP"/>
    </source>
</evidence>